<protein>
    <recommendedName>
        <fullName evidence="7">HTH-type transcriptional regulator SarZ</fullName>
    </recommendedName>
    <alternativeName>
        <fullName evidence="8">Staphylococcal accessory regulator Z</fullName>
    </alternativeName>
</protein>
<dbReference type="SUPFAM" id="SSF46785">
    <property type="entry name" value="Winged helix' DNA-binding domain"/>
    <property type="match status" value="1"/>
</dbReference>
<evidence type="ECO:0000256" key="3">
    <source>
        <dbReference type="ARBA" id="ARBA00023015"/>
    </source>
</evidence>
<dbReference type="GO" id="GO:0003677">
    <property type="term" value="F:DNA binding"/>
    <property type="evidence" value="ECO:0007669"/>
    <property type="project" value="UniProtKB-KW"/>
</dbReference>
<gene>
    <name evidence="10" type="ORF">SAMN02745134_03448</name>
</gene>
<dbReference type="InterPro" id="IPR036388">
    <property type="entry name" value="WH-like_DNA-bd_sf"/>
</dbReference>
<accession>A0A1W1XXI7</accession>
<keyword evidence="4 10" id="KW-0238">DNA-binding</keyword>
<feature type="domain" description="HTH marR-type" evidence="9">
    <location>
        <begin position="9"/>
        <end position="144"/>
    </location>
</feature>
<sequence>MNYDMLKLDNQLCFALYACSREVTKHYKPELDKLGITYTQYVTLMVLWEKDDITIKELGNRLHLDSGTLTPLLKKLESKGIVQRTRDTEDERNVYVKLTEKGLNLKDEAINIPKRISCIPGQSQEDLIRLREKLKDLLSTLEKL</sequence>
<keyword evidence="5" id="KW-0804">Transcription</keyword>
<evidence type="ECO:0000313" key="10">
    <source>
        <dbReference type="EMBL" id="SMC28261.1"/>
    </source>
</evidence>
<reference evidence="10 11" key="1">
    <citation type="submission" date="2017-04" db="EMBL/GenBank/DDBJ databases">
        <authorList>
            <person name="Afonso C.L."/>
            <person name="Miller P.J."/>
            <person name="Scott M.A."/>
            <person name="Spackman E."/>
            <person name="Goraichik I."/>
            <person name="Dimitrov K.M."/>
            <person name="Suarez D.L."/>
            <person name="Swayne D.E."/>
        </authorList>
    </citation>
    <scope>NUCLEOTIDE SEQUENCE [LARGE SCALE GENOMIC DNA]</scope>
    <source>
        <strain evidence="10 11">DSM 12555</strain>
    </source>
</reference>
<comment type="similarity">
    <text evidence="6">Belongs to the SarZ family.</text>
</comment>
<dbReference type="PANTHER" id="PTHR42756">
    <property type="entry name" value="TRANSCRIPTIONAL REGULATOR, MARR"/>
    <property type="match status" value="1"/>
</dbReference>
<dbReference type="OrthoDB" id="9806864at2"/>
<evidence type="ECO:0000313" key="11">
    <source>
        <dbReference type="Proteomes" id="UP000192468"/>
    </source>
</evidence>
<evidence type="ECO:0000256" key="2">
    <source>
        <dbReference type="ARBA" id="ARBA00022490"/>
    </source>
</evidence>
<evidence type="ECO:0000256" key="7">
    <source>
        <dbReference type="ARBA" id="ARBA00047188"/>
    </source>
</evidence>
<evidence type="ECO:0000256" key="4">
    <source>
        <dbReference type="ARBA" id="ARBA00023125"/>
    </source>
</evidence>
<dbReference type="InterPro" id="IPR036390">
    <property type="entry name" value="WH_DNA-bd_sf"/>
</dbReference>
<name>A0A1W1XXI7_9CLOT</name>
<dbReference type="GO" id="GO:0003700">
    <property type="term" value="F:DNA-binding transcription factor activity"/>
    <property type="evidence" value="ECO:0007669"/>
    <property type="project" value="InterPro"/>
</dbReference>
<evidence type="ECO:0000256" key="1">
    <source>
        <dbReference type="ARBA" id="ARBA00004496"/>
    </source>
</evidence>
<dbReference type="RefSeq" id="WP_084117452.1">
    <property type="nucleotide sequence ID" value="NZ_FWXH01000023.1"/>
</dbReference>
<dbReference type="PANTHER" id="PTHR42756:SF1">
    <property type="entry name" value="TRANSCRIPTIONAL REPRESSOR OF EMRAB OPERON"/>
    <property type="match status" value="1"/>
</dbReference>
<dbReference type="Proteomes" id="UP000192468">
    <property type="component" value="Unassembled WGS sequence"/>
</dbReference>
<dbReference type="FunFam" id="1.10.10.10:FF:000163">
    <property type="entry name" value="MarR family transcriptional regulator"/>
    <property type="match status" value="1"/>
</dbReference>
<dbReference type="AlphaFoldDB" id="A0A1W1XXI7"/>
<dbReference type="STRING" id="1121291.SAMN02745134_03448"/>
<dbReference type="InterPro" id="IPR000835">
    <property type="entry name" value="HTH_MarR-typ"/>
</dbReference>
<dbReference type="EMBL" id="FWXH01000023">
    <property type="protein sequence ID" value="SMC28261.1"/>
    <property type="molecule type" value="Genomic_DNA"/>
</dbReference>
<evidence type="ECO:0000256" key="5">
    <source>
        <dbReference type="ARBA" id="ARBA00023163"/>
    </source>
</evidence>
<evidence type="ECO:0000256" key="6">
    <source>
        <dbReference type="ARBA" id="ARBA00046337"/>
    </source>
</evidence>
<keyword evidence="3" id="KW-0805">Transcription regulation</keyword>
<dbReference type="PROSITE" id="PS50995">
    <property type="entry name" value="HTH_MARR_2"/>
    <property type="match status" value="1"/>
</dbReference>
<dbReference type="PRINTS" id="PR00598">
    <property type="entry name" value="HTHMARR"/>
</dbReference>
<dbReference type="Gene3D" id="1.10.10.10">
    <property type="entry name" value="Winged helix-like DNA-binding domain superfamily/Winged helix DNA-binding domain"/>
    <property type="match status" value="1"/>
</dbReference>
<dbReference type="SMART" id="SM00347">
    <property type="entry name" value="HTH_MARR"/>
    <property type="match status" value="1"/>
</dbReference>
<dbReference type="Pfam" id="PF22381">
    <property type="entry name" value="Staph_reg_Sar_Rot"/>
    <property type="match status" value="1"/>
</dbReference>
<comment type="subcellular location">
    <subcellularLocation>
        <location evidence="1">Cytoplasm</location>
    </subcellularLocation>
</comment>
<dbReference type="GO" id="GO:0005737">
    <property type="term" value="C:cytoplasm"/>
    <property type="evidence" value="ECO:0007669"/>
    <property type="project" value="UniProtKB-SubCell"/>
</dbReference>
<keyword evidence="11" id="KW-1185">Reference proteome</keyword>
<keyword evidence="2" id="KW-0963">Cytoplasm</keyword>
<evidence type="ECO:0000256" key="8">
    <source>
        <dbReference type="ARBA" id="ARBA00047207"/>
    </source>
</evidence>
<evidence type="ECO:0000259" key="9">
    <source>
        <dbReference type="PROSITE" id="PS50995"/>
    </source>
</evidence>
<dbReference type="InterPro" id="IPR055166">
    <property type="entry name" value="Transc_reg_Sar_Rot_HTH"/>
</dbReference>
<organism evidence="10 11">
    <name type="scientific">Clostridium acidisoli DSM 12555</name>
    <dbReference type="NCBI Taxonomy" id="1121291"/>
    <lineage>
        <taxon>Bacteria</taxon>
        <taxon>Bacillati</taxon>
        <taxon>Bacillota</taxon>
        <taxon>Clostridia</taxon>
        <taxon>Eubacteriales</taxon>
        <taxon>Clostridiaceae</taxon>
        <taxon>Clostridium</taxon>
    </lineage>
</organism>
<proteinExistence type="inferred from homology"/>